<proteinExistence type="inferred from homology"/>
<dbReference type="Gene3D" id="3.30.420.40">
    <property type="match status" value="2"/>
</dbReference>
<feature type="binding site" evidence="7">
    <location>
        <position position="13"/>
    </location>
    <ligand>
        <name>ATP</name>
        <dbReference type="ChEBI" id="CHEBI:30616"/>
    </ligand>
</feature>
<evidence type="ECO:0000256" key="6">
    <source>
        <dbReference type="ARBA" id="ARBA00022840"/>
    </source>
</evidence>
<feature type="binding site" evidence="7">
    <location>
        <position position="260"/>
    </location>
    <ligand>
        <name>ADP</name>
        <dbReference type="ChEBI" id="CHEBI:456216"/>
    </ligand>
</feature>
<feature type="binding site" evidence="7">
    <location>
        <position position="238"/>
    </location>
    <ligand>
        <name>glycerol</name>
        <dbReference type="ChEBI" id="CHEBI:17754"/>
    </ligand>
</feature>
<dbReference type="NCBIfam" id="TIGR01311">
    <property type="entry name" value="glycerol_kin"/>
    <property type="match status" value="1"/>
</dbReference>
<dbReference type="InterPro" id="IPR018483">
    <property type="entry name" value="Carb_kinase_FGGY_CS"/>
</dbReference>
<dbReference type="SUPFAM" id="SSF53067">
    <property type="entry name" value="Actin-like ATPase domain"/>
    <property type="match status" value="2"/>
</dbReference>
<dbReference type="PROSITE" id="PS00445">
    <property type="entry name" value="FGGY_KINASES_2"/>
    <property type="match status" value="1"/>
</dbReference>
<dbReference type="EC" id="2.7.1.30" evidence="7"/>
<evidence type="ECO:0000256" key="5">
    <source>
        <dbReference type="ARBA" id="ARBA00022798"/>
    </source>
</evidence>
<feature type="binding site" evidence="7">
    <location>
        <position position="11"/>
    </location>
    <ligand>
        <name>ADP</name>
        <dbReference type="ChEBI" id="CHEBI:456216"/>
    </ligand>
</feature>
<feature type="binding site" evidence="7">
    <location>
        <position position="404"/>
    </location>
    <ligand>
        <name>ADP</name>
        <dbReference type="ChEBI" id="CHEBI:456216"/>
    </ligand>
</feature>
<feature type="binding site" evidence="7">
    <location>
        <position position="307"/>
    </location>
    <ligand>
        <name>ATP</name>
        <dbReference type="ChEBI" id="CHEBI:30616"/>
    </ligand>
</feature>
<dbReference type="InterPro" id="IPR018485">
    <property type="entry name" value="FGGY_C"/>
</dbReference>
<protein>
    <recommendedName>
        <fullName evidence="7">Glycerol kinase</fullName>
        <ecNumber evidence="7">2.7.1.30</ecNumber>
    </recommendedName>
    <alternativeName>
        <fullName evidence="7">ATP:glycerol 3-phosphotransferase</fullName>
    </alternativeName>
    <alternativeName>
        <fullName evidence="7">Glycerokinase</fullName>
        <shortName evidence="7">GK</shortName>
    </alternativeName>
</protein>
<feature type="binding site" evidence="7">
    <location>
        <position position="12"/>
    </location>
    <ligand>
        <name>ATP</name>
        <dbReference type="ChEBI" id="CHEBI:30616"/>
    </ligand>
</feature>
<evidence type="ECO:0000313" key="11">
    <source>
        <dbReference type="EMBL" id="QTA37230.1"/>
    </source>
</evidence>
<feature type="binding site" evidence="7">
    <location>
        <position position="131"/>
    </location>
    <ligand>
        <name>glycerol</name>
        <dbReference type="ChEBI" id="CHEBI:17754"/>
    </ligand>
</feature>
<dbReference type="PANTHER" id="PTHR10196:SF69">
    <property type="entry name" value="GLYCEROL KINASE"/>
    <property type="match status" value="1"/>
</dbReference>
<evidence type="ECO:0000313" key="12">
    <source>
        <dbReference type="Proteomes" id="UP000671862"/>
    </source>
</evidence>
<evidence type="ECO:0000256" key="7">
    <source>
        <dbReference type="HAMAP-Rule" id="MF_00186"/>
    </source>
</evidence>
<evidence type="ECO:0000256" key="3">
    <source>
        <dbReference type="ARBA" id="ARBA00022741"/>
    </source>
</evidence>
<dbReference type="PROSITE" id="PS00933">
    <property type="entry name" value="FGGY_KINASES_1"/>
    <property type="match status" value="1"/>
</dbReference>
<feature type="binding site" evidence="7">
    <location>
        <position position="239"/>
    </location>
    <ligand>
        <name>glycerol</name>
        <dbReference type="ChEBI" id="CHEBI:17754"/>
    </ligand>
</feature>
<dbReference type="InterPro" id="IPR005999">
    <property type="entry name" value="Glycerol_kin"/>
</dbReference>
<comment type="pathway">
    <text evidence="7">Polyol metabolism; glycerol degradation via glycerol kinase pathway; sn-glycerol 3-phosphate from glycerol: step 1/1.</text>
</comment>
<feature type="binding site" evidence="7">
    <location>
        <position position="303"/>
    </location>
    <ligand>
        <name>ATP</name>
        <dbReference type="ChEBI" id="CHEBI:30616"/>
    </ligand>
</feature>
<feature type="binding site" evidence="7">
    <location>
        <position position="404"/>
    </location>
    <ligand>
        <name>ATP</name>
        <dbReference type="ChEBI" id="CHEBI:30616"/>
    </ligand>
</feature>
<feature type="binding site" evidence="7">
    <location>
        <position position="79"/>
    </location>
    <ligand>
        <name>sn-glycerol 3-phosphate</name>
        <dbReference type="ChEBI" id="CHEBI:57597"/>
    </ligand>
</feature>
<comment type="activity regulation">
    <text evidence="7">Inhibited by fructose 1,6-bisphosphate (FBP).</text>
</comment>
<feature type="binding site" evidence="7">
    <location>
        <position position="238"/>
    </location>
    <ligand>
        <name>sn-glycerol 3-phosphate</name>
        <dbReference type="ChEBI" id="CHEBI:57597"/>
    </ligand>
</feature>
<dbReference type="EMBL" id="CP071446">
    <property type="protein sequence ID" value="QTA37230.1"/>
    <property type="molecule type" value="Genomic_DNA"/>
</dbReference>
<evidence type="ECO:0000259" key="9">
    <source>
        <dbReference type="Pfam" id="PF00370"/>
    </source>
</evidence>
<accession>A0ABX7S7Z2</accession>
<comment type="similarity">
    <text evidence="1 7 8">Belongs to the FGGY kinase family.</text>
</comment>
<dbReference type="PIRSF" id="PIRSF000538">
    <property type="entry name" value="GlpK"/>
    <property type="match status" value="1"/>
</dbReference>
<dbReference type="RefSeq" id="WP_207565955.1">
    <property type="nucleotide sequence ID" value="NZ_CP071446.1"/>
</dbReference>
<evidence type="ECO:0000256" key="1">
    <source>
        <dbReference type="ARBA" id="ARBA00009156"/>
    </source>
</evidence>
<evidence type="ECO:0000256" key="4">
    <source>
        <dbReference type="ARBA" id="ARBA00022777"/>
    </source>
</evidence>
<feature type="domain" description="Carbohydrate kinase FGGY N-terminal" evidence="9">
    <location>
        <begin position="3"/>
        <end position="245"/>
    </location>
</feature>
<feature type="binding site" evidence="7">
    <location>
        <position position="80"/>
    </location>
    <ligand>
        <name>sn-glycerol 3-phosphate</name>
        <dbReference type="ChEBI" id="CHEBI:57597"/>
    </ligand>
</feature>
<feature type="binding site" evidence="7">
    <location>
        <position position="79"/>
    </location>
    <ligand>
        <name>glycerol</name>
        <dbReference type="ChEBI" id="CHEBI:17754"/>
    </ligand>
</feature>
<feature type="binding site" evidence="7">
    <location>
        <position position="260"/>
    </location>
    <ligand>
        <name>ATP</name>
        <dbReference type="ChEBI" id="CHEBI:30616"/>
    </ligand>
</feature>
<feature type="binding site" evidence="7">
    <location>
        <position position="131"/>
    </location>
    <ligand>
        <name>sn-glycerol 3-phosphate</name>
        <dbReference type="ChEBI" id="CHEBI:57597"/>
    </ligand>
</feature>
<dbReference type="InterPro" id="IPR000577">
    <property type="entry name" value="Carb_kinase_FGGY"/>
</dbReference>
<reference evidence="11 12" key="1">
    <citation type="submission" date="2021-03" db="EMBL/GenBank/DDBJ databases">
        <title>Thermosipho ferrireducens sp.nov., an anaerobic thermophilic iron-reducing bacterium isolated from a deep-sea hydrothermal sulfide deposits.</title>
        <authorList>
            <person name="Zeng X."/>
            <person name="Chen Y."/>
            <person name="Shao Z."/>
        </authorList>
    </citation>
    <scope>NUCLEOTIDE SEQUENCE [LARGE SCALE GENOMIC DNA]</scope>
    <source>
        <strain evidence="11 12">JL129W03</strain>
    </source>
</reference>
<keyword evidence="4 7" id="KW-0418">Kinase</keyword>
<dbReference type="Pfam" id="PF02782">
    <property type="entry name" value="FGGY_C"/>
    <property type="match status" value="1"/>
</dbReference>
<dbReference type="InterPro" id="IPR018484">
    <property type="entry name" value="FGGY_N"/>
</dbReference>
<sequence>MKYVLALDQGTTSSRAIVFDRNGKCVDLLNQEFKQIYPRPGWVEHDPMDILNSQLYVAKRLIERVGVENIAAIGITNQRETTILWDKRTGKPVYNAIVWQCRRTAEMCDRLKEAGYEKIIREKTGLVIDAYFSATKIKWIFENVHGVYEEAKKGNILFGTVDSWLIWNLTGGKVHVIDYTNASRTMLFNIKTLTWDEELLEIFGIPRSILPTPVPSSYVYGTTEFFGKEIPVSGDAGDQQASLFGQICYTPGMVKNTYGTGCFLLMNTGNIPYFSESGLITTIAWGMDNEITYALEGSIFIAGAAIQWLRDNLGLINDASETEQIAFSVPDSGGLYFVPAMVGLGAPYWDMYARGLMIGITRGTTKEHIVRAVLESIAYQTRDVLDVMRSETNIELKTLRVDGGASNNNFLMQFQADILGVPVERPKVTETTALGAAYLAGLGVGFWNDKEEIAWELDKRFEPGIDSNLRDRMYNNWKRAVKRSMSWVDGE</sequence>
<dbReference type="Proteomes" id="UP000671862">
    <property type="component" value="Chromosome"/>
</dbReference>
<feature type="binding site" evidence="7">
    <location>
        <position position="11"/>
    </location>
    <ligand>
        <name>ATP</name>
        <dbReference type="ChEBI" id="CHEBI:30616"/>
    </ligand>
</feature>
<name>A0ABX7S7Z2_9BACT</name>
<dbReference type="CDD" id="cd07786">
    <property type="entry name" value="FGGY_EcGK_like"/>
    <property type="match status" value="1"/>
</dbReference>
<evidence type="ECO:0000256" key="2">
    <source>
        <dbReference type="ARBA" id="ARBA00022679"/>
    </source>
</evidence>
<dbReference type="HAMAP" id="MF_00186">
    <property type="entry name" value="Glycerol_kin"/>
    <property type="match status" value="1"/>
</dbReference>
<keyword evidence="3 7" id="KW-0547">Nucleotide-binding</keyword>
<dbReference type="NCBIfam" id="NF000756">
    <property type="entry name" value="PRK00047.1"/>
    <property type="match status" value="1"/>
</dbReference>
<organism evidence="11 12">
    <name type="scientific">Thermosipho ferrireducens</name>
    <dbReference type="NCBI Taxonomy" id="2571116"/>
    <lineage>
        <taxon>Bacteria</taxon>
        <taxon>Thermotogati</taxon>
        <taxon>Thermotogota</taxon>
        <taxon>Thermotogae</taxon>
        <taxon>Thermotogales</taxon>
        <taxon>Fervidobacteriaceae</taxon>
        <taxon>Thermosipho</taxon>
    </lineage>
</organism>
<feature type="domain" description="Carbohydrate kinase FGGY C-terminal" evidence="10">
    <location>
        <begin position="255"/>
        <end position="442"/>
    </location>
</feature>
<keyword evidence="5 7" id="KW-0319">Glycerol metabolism</keyword>
<feature type="binding site" evidence="7">
    <location>
        <position position="11"/>
    </location>
    <ligand>
        <name>sn-glycerol 3-phosphate</name>
        <dbReference type="ChEBI" id="CHEBI:57597"/>
    </ligand>
</feature>
<dbReference type="PANTHER" id="PTHR10196">
    <property type="entry name" value="SUGAR KINASE"/>
    <property type="match status" value="1"/>
</dbReference>
<comment type="catalytic activity">
    <reaction evidence="7">
        <text>glycerol + ATP = sn-glycerol 3-phosphate + ADP + H(+)</text>
        <dbReference type="Rhea" id="RHEA:21644"/>
        <dbReference type="ChEBI" id="CHEBI:15378"/>
        <dbReference type="ChEBI" id="CHEBI:17754"/>
        <dbReference type="ChEBI" id="CHEBI:30616"/>
        <dbReference type="ChEBI" id="CHEBI:57597"/>
        <dbReference type="ChEBI" id="CHEBI:456216"/>
        <dbReference type="EC" id="2.7.1.30"/>
    </reaction>
</comment>
<dbReference type="GO" id="GO:0004370">
    <property type="term" value="F:glycerol kinase activity"/>
    <property type="evidence" value="ECO:0007669"/>
    <property type="project" value="UniProtKB-EC"/>
</dbReference>
<dbReference type="InterPro" id="IPR043129">
    <property type="entry name" value="ATPase_NBD"/>
</dbReference>
<feature type="binding site" evidence="7">
    <location>
        <position position="80"/>
    </location>
    <ligand>
        <name>glycerol</name>
        <dbReference type="ChEBI" id="CHEBI:17754"/>
    </ligand>
</feature>
<evidence type="ECO:0000256" key="8">
    <source>
        <dbReference type="RuleBase" id="RU003733"/>
    </source>
</evidence>
<gene>
    <name evidence="7 11" type="primary">glpK</name>
    <name evidence="11" type="ORF">JYK00_05650</name>
</gene>
<feature type="binding site" evidence="7">
    <location>
        <position position="408"/>
    </location>
    <ligand>
        <name>ADP</name>
        <dbReference type="ChEBI" id="CHEBI:456216"/>
    </ligand>
</feature>
<dbReference type="Pfam" id="PF00370">
    <property type="entry name" value="FGGY_N"/>
    <property type="match status" value="1"/>
</dbReference>
<keyword evidence="2 7" id="KW-0808">Transferase</keyword>
<feature type="binding site" evidence="7">
    <location>
        <position position="303"/>
    </location>
    <ligand>
        <name>ADP</name>
        <dbReference type="ChEBI" id="CHEBI:456216"/>
    </ligand>
</feature>
<keyword evidence="6 7" id="KW-0067">ATP-binding</keyword>
<comment type="function">
    <text evidence="7">Key enzyme in the regulation of glycerol uptake and metabolism. Catalyzes the phosphorylation of glycerol to yield sn-glycerol 3-phosphate.</text>
</comment>
<evidence type="ECO:0000259" key="10">
    <source>
        <dbReference type="Pfam" id="PF02782"/>
    </source>
</evidence>
<feature type="binding site" evidence="7">
    <location>
        <position position="15"/>
    </location>
    <ligand>
        <name>ADP</name>
        <dbReference type="ChEBI" id="CHEBI:456216"/>
    </ligand>
</feature>
<keyword evidence="12" id="KW-1185">Reference proteome</keyword>